<organism evidence="1 2">
    <name type="scientific">Winogradskyella haliclonae</name>
    <dbReference type="NCBI Taxonomy" id="2048558"/>
    <lineage>
        <taxon>Bacteria</taxon>
        <taxon>Pseudomonadati</taxon>
        <taxon>Bacteroidota</taxon>
        <taxon>Flavobacteriia</taxon>
        <taxon>Flavobacteriales</taxon>
        <taxon>Flavobacteriaceae</taxon>
        <taxon>Winogradskyella</taxon>
    </lineage>
</organism>
<name>A0ABQ2BVI2_9FLAO</name>
<protein>
    <recommendedName>
        <fullName evidence="3">Beta-barrel porin 2</fullName>
    </recommendedName>
</protein>
<dbReference type="EMBL" id="BMDQ01000001">
    <property type="protein sequence ID" value="GGI55738.1"/>
    <property type="molecule type" value="Genomic_DNA"/>
</dbReference>
<dbReference type="Proteomes" id="UP000624701">
    <property type="component" value="Unassembled WGS sequence"/>
</dbReference>
<evidence type="ECO:0000313" key="2">
    <source>
        <dbReference type="Proteomes" id="UP000624701"/>
    </source>
</evidence>
<comment type="caution">
    <text evidence="1">The sequence shown here is derived from an EMBL/GenBank/DDBJ whole genome shotgun (WGS) entry which is preliminary data.</text>
</comment>
<evidence type="ECO:0000313" key="1">
    <source>
        <dbReference type="EMBL" id="GGI55738.1"/>
    </source>
</evidence>
<gene>
    <name evidence="1" type="ORF">GCM10011444_00470</name>
</gene>
<evidence type="ECO:0008006" key="3">
    <source>
        <dbReference type="Google" id="ProtNLM"/>
    </source>
</evidence>
<sequence>MFCSAQIETSATIETNTGFEHNIFKFPNTYVDSNGNTITGSDALASSFYQRFYARLAAKRTWRKSELSLSFSPQARVYYSESDASYSEFFTKLQYDYYFATNTKLKTAIWYRLKDREGLNADASDLAFPLGYNHYGLYSNLDFRLHKNNRSQLRLSVNSKNYDATQTSELSYNAIAGKYVFKNIFKRRMGYHHYGFELNYNNKTFTRAQNSGSDNFTWQDASIQLFYKYPVSKPIDIKAMLTYKIRKDNNDDAFSFKQISPALNLRYNTKSWDANFTTSYTLRNYETIEATNSNDEFLGELEYKYIQFNLTIEKEINDKWTVFLNGNFTNRNSNRTNINSVFFRSYDYSDLSLGLTFRF</sequence>
<reference evidence="2" key="1">
    <citation type="journal article" date="2019" name="Int. J. Syst. Evol. Microbiol.">
        <title>The Global Catalogue of Microorganisms (GCM) 10K type strain sequencing project: providing services to taxonomists for standard genome sequencing and annotation.</title>
        <authorList>
            <consortium name="The Broad Institute Genomics Platform"/>
            <consortium name="The Broad Institute Genome Sequencing Center for Infectious Disease"/>
            <person name="Wu L."/>
            <person name="Ma J."/>
        </authorList>
    </citation>
    <scope>NUCLEOTIDE SEQUENCE [LARGE SCALE GENOMIC DNA]</scope>
    <source>
        <strain evidence="2">CCM 8681</strain>
    </source>
</reference>
<accession>A0ABQ2BVI2</accession>
<proteinExistence type="predicted"/>
<keyword evidence="2" id="KW-1185">Reference proteome</keyword>